<evidence type="ECO:0000256" key="1">
    <source>
        <dbReference type="PROSITE-ProRule" id="PRU10055"/>
    </source>
</evidence>
<keyword evidence="5" id="KW-1185">Reference proteome</keyword>
<dbReference type="InterPro" id="IPR018120">
    <property type="entry name" value="Glyco_hydro_1_AS"/>
</dbReference>
<dbReference type="PROSITE" id="PS00572">
    <property type="entry name" value="GLYCOSYL_HYDROL_F1_1"/>
    <property type="match status" value="1"/>
</dbReference>
<dbReference type="GO" id="GO:0000016">
    <property type="term" value="F:lactase activity"/>
    <property type="evidence" value="ECO:0007669"/>
    <property type="project" value="TreeGrafter"/>
</dbReference>
<evidence type="ECO:0000256" key="3">
    <source>
        <dbReference type="SAM" id="Phobius"/>
    </source>
</evidence>
<keyword evidence="3" id="KW-0472">Membrane</keyword>
<dbReference type="Pfam" id="PF00232">
    <property type="entry name" value="Glyco_hydro_1"/>
    <property type="match status" value="1"/>
</dbReference>
<name>A0A673LUS5_9TELE</name>
<reference evidence="4" key="2">
    <citation type="submission" date="2025-09" db="UniProtKB">
        <authorList>
            <consortium name="Ensembl"/>
        </authorList>
    </citation>
    <scope>IDENTIFICATION</scope>
</reference>
<proteinExistence type="inferred from homology"/>
<keyword evidence="3" id="KW-1133">Transmembrane helix</keyword>
<dbReference type="InterPro" id="IPR017853">
    <property type="entry name" value="GH"/>
</dbReference>
<evidence type="ECO:0000313" key="5">
    <source>
        <dbReference type="Proteomes" id="UP000472270"/>
    </source>
</evidence>
<organism evidence="4 5">
    <name type="scientific">Sinocyclocheilus rhinocerous</name>
    <dbReference type="NCBI Taxonomy" id="307959"/>
    <lineage>
        <taxon>Eukaryota</taxon>
        <taxon>Metazoa</taxon>
        <taxon>Chordata</taxon>
        <taxon>Craniata</taxon>
        <taxon>Vertebrata</taxon>
        <taxon>Euteleostomi</taxon>
        <taxon>Actinopterygii</taxon>
        <taxon>Neopterygii</taxon>
        <taxon>Teleostei</taxon>
        <taxon>Ostariophysi</taxon>
        <taxon>Cypriniformes</taxon>
        <taxon>Cyprinidae</taxon>
        <taxon>Cyprininae</taxon>
        <taxon>Sinocyclocheilus</taxon>
    </lineage>
</organism>
<feature type="active site" description="Nucleophile" evidence="1">
    <location>
        <position position="100"/>
    </location>
</feature>
<dbReference type="InterPro" id="IPR001360">
    <property type="entry name" value="Glyco_hydro_1"/>
</dbReference>
<keyword evidence="3" id="KW-0812">Transmembrane</keyword>
<accession>A0A673LUS5</accession>
<sequence>MFLHLHFTSNRLPEFTPAEVARIKGTHDYFGFNHYTTVLAYNMDYKNLEHYDADRGAGTVADRTWLDSGSFWLKVTPVGFRNILNFIKEEYGDPPIYITENGVSERESMNLNDVHRIHYYDNYINQALKAYLLDGIDIRGYAAWTLMDNLEWATGFDDKFGFFYVNRSDPSLPRIPKKSVWHYATIINCNGFISPGEIPHECQIHEPDVDIPGTTPPSPPGEELLVSFLGLEVSAPDATLALNVLFSLSIIAAVAVVLLVYGLVKTSKKQKRPVEEHIDLEKKDKF</sequence>
<comment type="similarity">
    <text evidence="2">Belongs to the glycosyl hydrolase 1 family.</text>
</comment>
<protein>
    <submittedName>
        <fullName evidence="4">Lactase-phlorizin hydrolase-like</fullName>
    </submittedName>
</protein>
<dbReference type="PANTHER" id="PTHR10353">
    <property type="entry name" value="GLYCOSYL HYDROLASE"/>
    <property type="match status" value="1"/>
</dbReference>
<dbReference type="AlphaFoldDB" id="A0A673LUS5"/>
<evidence type="ECO:0000313" key="4">
    <source>
        <dbReference type="Ensembl" id="ENSSRHP00000082055.1"/>
    </source>
</evidence>
<dbReference type="PANTHER" id="PTHR10353:SF38">
    <property type="entry name" value="LACTASE_PHLORIZIN HYDROLASE"/>
    <property type="match status" value="1"/>
</dbReference>
<evidence type="ECO:0000256" key="2">
    <source>
        <dbReference type="RuleBase" id="RU003690"/>
    </source>
</evidence>
<reference evidence="4" key="1">
    <citation type="submission" date="2025-08" db="UniProtKB">
        <authorList>
            <consortium name="Ensembl"/>
        </authorList>
    </citation>
    <scope>IDENTIFICATION</scope>
</reference>
<dbReference type="Gene3D" id="3.20.20.80">
    <property type="entry name" value="Glycosidases"/>
    <property type="match status" value="1"/>
</dbReference>
<dbReference type="GO" id="GO:0005975">
    <property type="term" value="P:carbohydrate metabolic process"/>
    <property type="evidence" value="ECO:0007669"/>
    <property type="project" value="InterPro"/>
</dbReference>
<dbReference type="Proteomes" id="UP000472270">
    <property type="component" value="Unassembled WGS sequence"/>
</dbReference>
<gene>
    <name evidence="4" type="primary">LOC107741583</name>
</gene>
<dbReference type="PRINTS" id="PR00131">
    <property type="entry name" value="GLHYDRLASE1"/>
</dbReference>
<dbReference type="SUPFAM" id="SSF51445">
    <property type="entry name" value="(Trans)glycosidases"/>
    <property type="match status" value="1"/>
</dbReference>
<feature type="transmembrane region" description="Helical" evidence="3">
    <location>
        <begin position="240"/>
        <end position="264"/>
    </location>
</feature>
<dbReference type="Ensembl" id="ENSSRHT00000084277.1">
    <property type="protein sequence ID" value="ENSSRHP00000082055.1"/>
    <property type="gene ID" value="ENSSRHG00000040642.1"/>
</dbReference>